<proteinExistence type="inferred from homology"/>
<dbReference type="OrthoDB" id="6372431at2759"/>
<keyword evidence="2 6" id="KW-0378">Hydrolase</keyword>
<name>A0A0M0JE10_9EUKA</name>
<reference evidence="7" key="1">
    <citation type="journal article" date="2015" name="PLoS Genet.">
        <title>Genome Sequence and Transcriptome Analyses of Chrysochromulina tobin: Metabolic Tools for Enhanced Algal Fitness in the Prominent Order Prymnesiales (Haptophyceae).</title>
        <authorList>
            <person name="Hovde B.T."/>
            <person name="Deodato C.R."/>
            <person name="Hunsperger H.M."/>
            <person name="Ryken S.A."/>
            <person name="Yost W."/>
            <person name="Jha R.K."/>
            <person name="Patterson J."/>
            <person name="Monnat R.J. Jr."/>
            <person name="Barlow S.B."/>
            <person name="Starkenburg S.R."/>
            <person name="Cattolico R.A."/>
        </authorList>
    </citation>
    <scope>NUCLEOTIDE SEQUENCE</scope>
    <source>
        <strain evidence="7">CCMP291</strain>
    </source>
</reference>
<keyword evidence="5" id="KW-1133">Transmembrane helix</keyword>
<evidence type="ECO:0000256" key="5">
    <source>
        <dbReference type="SAM" id="Phobius"/>
    </source>
</evidence>
<dbReference type="EMBL" id="JWZX01003076">
    <property type="protein sequence ID" value="KOO24592.1"/>
    <property type="molecule type" value="Genomic_DNA"/>
</dbReference>
<keyword evidence="5" id="KW-0812">Transmembrane</keyword>
<dbReference type="GO" id="GO:0009134">
    <property type="term" value="P:nucleoside diphosphate catabolic process"/>
    <property type="evidence" value="ECO:0007669"/>
    <property type="project" value="TreeGrafter"/>
</dbReference>
<dbReference type="PANTHER" id="PTHR11782:SF83">
    <property type="entry name" value="GUANOSINE-DIPHOSPHATASE"/>
    <property type="match status" value="1"/>
</dbReference>
<keyword evidence="5" id="KW-0472">Membrane</keyword>
<dbReference type="Pfam" id="PF01150">
    <property type="entry name" value="GDA1_CD39"/>
    <property type="match status" value="1"/>
</dbReference>
<evidence type="ECO:0000256" key="4">
    <source>
        <dbReference type="PIRSR" id="PIRSR600407-2"/>
    </source>
</evidence>
<comment type="similarity">
    <text evidence="1">Belongs to the GDA1/CD39 NTPase family.</text>
</comment>
<dbReference type="GO" id="GO:0016020">
    <property type="term" value="C:membrane"/>
    <property type="evidence" value="ECO:0007669"/>
    <property type="project" value="TreeGrafter"/>
</dbReference>
<gene>
    <name evidence="6" type="ORF">Ctob_005264</name>
</gene>
<dbReference type="AlphaFoldDB" id="A0A0M0JE10"/>
<evidence type="ECO:0000256" key="1">
    <source>
        <dbReference type="ARBA" id="ARBA00009283"/>
    </source>
</evidence>
<evidence type="ECO:0000313" key="6">
    <source>
        <dbReference type="EMBL" id="KOO24592.1"/>
    </source>
</evidence>
<feature type="transmembrane region" description="Helical" evidence="5">
    <location>
        <begin position="377"/>
        <end position="397"/>
    </location>
</feature>
<keyword evidence="7" id="KW-1185">Reference proteome</keyword>
<evidence type="ECO:0000256" key="3">
    <source>
        <dbReference type="PIRSR" id="PIRSR600407-1"/>
    </source>
</evidence>
<evidence type="ECO:0000256" key="2">
    <source>
        <dbReference type="ARBA" id="ARBA00022801"/>
    </source>
</evidence>
<evidence type="ECO:0000313" key="7">
    <source>
        <dbReference type="Proteomes" id="UP000037460"/>
    </source>
</evidence>
<organism evidence="6 7">
    <name type="scientific">Chrysochromulina tobinii</name>
    <dbReference type="NCBI Taxonomy" id="1460289"/>
    <lineage>
        <taxon>Eukaryota</taxon>
        <taxon>Haptista</taxon>
        <taxon>Haptophyta</taxon>
        <taxon>Prymnesiophyceae</taxon>
        <taxon>Prymnesiales</taxon>
        <taxon>Chrysochromulinaceae</taxon>
        <taxon>Chrysochromulina</taxon>
    </lineage>
</organism>
<dbReference type="Proteomes" id="UP000037460">
    <property type="component" value="Unassembled WGS sequence"/>
</dbReference>
<protein>
    <submittedName>
        <fullName evidence="6">Ectonucleoside triphosphate diphosphohydrolase 1</fullName>
    </submittedName>
</protein>
<dbReference type="GO" id="GO:0005524">
    <property type="term" value="F:ATP binding"/>
    <property type="evidence" value="ECO:0007669"/>
    <property type="project" value="UniProtKB-KW"/>
</dbReference>
<dbReference type="GO" id="GO:0017110">
    <property type="term" value="F:nucleoside diphosphate phosphatase activity"/>
    <property type="evidence" value="ECO:0007669"/>
    <property type="project" value="TreeGrafter"/>
</dbReference>
<dbReference type="InterPro" id="IPR000407">
    <property type="entry name" value="GDA1_CD39_NTPase"/>
</dbReference>
<keyword evidence="4" id="KW-0547">Nucleotide-binding</keyword>
<accession>A0A0M0JE10</accession>
<dbReference type="Gene3D" id="3.30.420.150">
    <property type="entry name" value="Exopolyphosphatase. Domain 2"/>
    <property type="match status" value="1"/>
</dbReference>
<feature type="binding site" evidence="4">
    <location>
        <begin position="69"/>
        <end position="73"/>
    </location>
    <ligand>
        <name>ATP</name>
        <dbReference type="ChEBI" id="CHEBI:30616"/>
    </ligand>
</feature>
<dbReference type="PANTHER" id="PTHR11782">
    <property type="entry name" value="ADENOSINE/GUANOSINE DIPHOSPHATASE"/>
    <property type="match status" value="1"/>
</dbReference>
<keyword evidence="4" id="KW-0067">ATP-binding</keyword>
<feature type="active site" description="Proton acceptor" evidence="3">
    <location>
        <position position="42"/>
    </location>
</feature>
<comment type="caution">
    <text evidence="6">The sequence shown here is derived from an EMBL/GenBank/DDBJ whole genome shotgun (WGS) entry which is preliminary data.</text>
</comment>
<sequence>MRLLSASRQRPIWNSVRASVLNHTRFAFLPAEDARTLSGEYEGLFNWMALRHILGDTAPALFGGLDLGGASTQITFEPPDVGGILQDSYYVRDRNEARPDVRVYSHSYMRAGKDEAQRRLFEQLAVAVPALDYSSLYPASMAPEPRIANPCMNRGYEREVSVGCGGGAGACRTVRFTGLGNWDECRRLVDSLLHLDYECVLPPCALSGVYQPTPTGVRFFASDFFFYVANGIGLVSWNGRWEGSWAEFAAAGRAFCGRRWDEVASKYAADFCFGSAYVPALLGAYGIPADSTAVTYVRELEGFDVGWTLGAMLFELTSGPYAEAAACGPSSSPRGVWDAFARPVKHKPTAIQMPPPETAPEGLDPATGWASSTTFRLGLVAGFAIAGVMSAVAYLVCASVSSRHRTPLL</sequence>